<dbReference type="EMBL" id="CP001738">
    <property type="protein sequence ID" value="ACY99576.1"/>
    <property type="molecule type" value="Genomic_DNA"/>
</dbReference>
<evidence type="ECO:0000313" key="3">
    <source>
        <dbReference type="EMBL" id="ACY99576.1"/>
    </source>
</evidence>
<name>D1AF32_THECD</name>
<proteinExistence type="predicted"/>
<dbReference type="RefSeq" id="WP_012854360.1">
    <property type="nucleotide sequence ID" value="NC_013510.1"/>
</dbReference>
<keyword evidence="1" id="KW-0472">Membrane</keyword>
<feature type="transmembrane region" description="Helical" evidence="1">
    <location>
        <begin position="20"/>
        <end position="40"/>
    </location>
</feature>
<gene>
    <name evidence="3" type="ordered locus">Tcur_4047</name>
</gene>
<dbReference type="HOGENOM" id="CLU_037015_0_0_11"/>
<dbReference type="OrthoDB" id="5241668at2"/>
<evidence type="ECO:0000259" key="2">
    <source>
        <dbReference type="Pfam" id="PF14258"/>
    </source>
</evidence>
<dbReference type="Proteomes" id="UP000001918">
    <property type="component" value="Chromosome"/>
</dbReference>
<sequence length="388" mass="41620">MTAPDAPSTGQVAQSRRRALRGVVFALAGLALLVVISALLQPSRQPQYLDPDSAGRDGARALVQILRQRDVHVQAMRDAVDARMAARPDGTLVVVRSERLAPEELNTLRHAPGDLLLVEPSRSALRLLAPGVEPAGSSYTAEGGPECALPAAASAGEVRFEVSELYLAPPEAVRCYPSEGAPRLVRLAVHGRTVTVLGSGRPLTNGRLAQAGNAALAMNLVGARSSVVWLIPDPPEPGEVEAQSWQDLLPPGVRMFALQVCVAVVLVALWRMRRMGPVVAESLPVAVRSAETVEGRARLYRAHRARDSAAEALRVGARDRLVPLLGLPPGAARDPSMAQKIVTALARRTHRDEQAIGWALYGPPPEDDARLLALTDFLDDLERQVRRL</sequence>
<dbReference type="STRING" id="471852.Tcur_4047"/>
<keyword evidence="4" id="KW-1185">Reference proteome</keyword>
<keyword evidence="1" id="KW-1133">Transmembrane helix</keyword>
<dbReference type="KEGG" id="tcu:Tcur_4047"/>
<protein>
    <recommendedName>
        <fullName evidence="2">DUF4350 domain-containing protein</fullName>
    </recommendedName>
</protein>
<evidence type="ECO:0000256" key="1">
    <source>
        <dbReference type="SAM" id="Phobius"/>
    </source>
</evidence>
<accession>D1AF32</accession>
<feature type="domain" description="DUF4350" evidence="2">
    <location>
        <begin position="51"/>
        <end position="221"/>
    </location>
</feature>
<evidence type="ECO:0000313" key="4">
    <source>
        <dbReference type="Proteomes" id="UP000001918"/>
    </source>
</evidence>
<reference evidence="3 4" key="1">
    <citation type="journal article" date="2011" name="Stand. Genomic Sci.">
        <title>Complete genome sequence of Thermomonospora curvata type strain (B9).</title>
        <authorList>
            <person name="Chertkov O."/>
            <person name="Sikorski J."/>
            <person name="Nolan M."/>
            <person name="Lapidus A."/>
            <person name="Lucas S."/>
            <person name="Del Rio T.G."/>
            <person name="Tice H."/>
            <person name="Cheng J.F."/>
            <person name="Goodwin L."/>
            <person name="Pitluck S."/>
            <person name="Liolios K."/>
            <person name="Ivanova N."/>
            <person name="Mavromatis K."/>
            <person name="Mikhailova N."/>
            <person name="Ovchinnikova G."/>
            <person name="Pati A."/>
            <person name="Chen A."/>
            <person name="Palaniappan K."/>
            <person name="Djao O.D."/>
            <person name="Land M."/>
            <person name="Hauser L."/>
            <person name="Chang Y.J."/>
            <person name="Jeffries C.D."/>
            <person name="Brettin T."/>
            <person name="Han C."/>
            <person name="Detter J.C."/>
            <person name="Rohde M."/>
            <person name="Goker M."/>
            <person name="Woyke T."/>
            <person name="Bristow J."/>
            <person name="Eisen J.A."/>
            <person name="Markowitz V."/>
            <person name="Hugenholtz P."/>
            <person name="Klenk H.P."/>
            <person name="Kyrpides N.C."/>
        </authorList>
    </citation>
    <scope>NUCLEOTIDE SEQUENCE [LARGE SCALE GENOMIC DNA]</scope>
    <source>
        <strain evidence="4">ATCC 19995 / DSM 43183 / JCM 3096 / KCTC 9072 / NBRC 15933 / NCIMB 10081 / Henssen B9</strain>
    </source>
</reference>
<dbReference type="eggNOG" id="ENOG502ZY4N">
    <property type="taxonomic scope" value="Bacteria"/>
</dbReference>
<keyword evidence="1" id="KW-0812">Transmembrane</keyword>
<dbReference type="AlphaFoldDB" id="D1AF32"/>
<organism evidence="3 4">
    <name type="scientific">Thermomonospora curvata (strain ATCC 19995 / DSM 43183 / JCM 3096 / KCTC 9072 / NBRC 15933 / NCIMB 10081 / Henssen B9)</name>
    <dbReference type="NCBI Taxonomy" id="471852"/>
    <lineage>
        <taxon>Bacteria</taxon>
        <taxon>Bacillati</taxon>
        <taxon>Actinomycetota</taxon>
        <taxon>Actinomycetes</taxon>
        <taxon>Streptosporangiales</taxon>
        <taxon>Thermomonosporaceae</taxon>
        <taxon>Thermomonospora</taxon>
    </lineage>
</organism>
<dbReference type="Pfam" id="PF14258">
    <property type="entry name" value="DUF4350"/>
    <property type="match status" value="1"/>
</dbReference>
<dbReference type="InterPro" id="IPR025646">
    <property type="entry name" value="DUF4350"/>
</dbReference>